<evidence type="ECO:0000313" key="3">
    <source>
        <dbReference type="Proteomes" id="UP000799537"/>
    </source>
</evidence>
<proteinExistence type="predicted"/>
<dbReference type="EMBL" id="ML993621">
    <property type="protein sequence ID" value="KAF2161191.1"/>
    <property type="molecule type" value="Genomic_DNA"/>
</dbReference>
<dbReference type="RefSeq" id="XP_033662080.1">
    <property type="nucleotide sequence ID" value="XM_033809073.1"/>
</dbReference>
<keyword evidence="3" id="KW-1185">Reference proteome</keyword>
<organism evidence="2 3">
    <name type="scientific">Zasmidium cellare ATCC 36951</name>
    <dbReference type="NCBI Taxonomy" id="1080233"/>
    <lineage>
        <taxon>Eukaryota</taxon>
        <taxon>Fungi</taxon>
        <taxon>Dikarya</taxon>
        <taxon>Ascomycota</taxon>
        <taxon>Pezizomycotina</taxon>
        <taxon>Dothideomycetes</taxon>
        <taxon>Dothideomycetidae</taxon>
        <taxon>Mycosphaerellales</taxon>
        <taxon>Mycosphaerellaceae</taxon>
        <taxon>Zasmidium</taxon>
    </lineage>
</organism>
<evidence type="ECO:0000313" key="2">
    <source>
        <dbReference type="EMBL" id="KAF2161191.1"/>
    </source>
</evidence>
<reference evidence="2" key="1">
    <citation type="journal article" date="2020" name="Stud. Mycol.">
        <title>101 Dothideomycetes genomes: a test case for predicting lifestyles and emergence of pathogens.</title>
        <authorList>
            <person name="Haridas S."/>
            <person name="Albert R."/>
            <person name="Binder M."/>
            <person name="Bloem J."/>
            <person name="Labutti K."/>
            <person name="Salamov A."/>
            <person name="Andreopoulos B."/>
            <person name="Baker S."/>
            <person name="Barry K."/>
            <person name="Bills G."/>
            <person name="Bluhm B."/>
            <person name="Cannon C."/>
            <person name="Castanera R."/>
            <person name="Culley D."/>
            <person name="Daum C."/>
            <person name="Ezra D."/>
            <person name="Gonzalez J."/>
            <person name="Henrissat B."/>
            <person name="Kuo A."/>
            <person name="Liang C."/>
            <person name="Lipzen A."/>
            <person name="Lutzoni F."/>
            <person name="Magnuson J."/>
            <person name="Mondo S."/>
            <person name="Nolan M."/>
            <person name="Ohm R."/>
            <person name="Pangilinan J."/>
            <person name="Park H.-J."/>
            <person name="Ramirez L."/>
            <person name="Alfaro M."/>
            <person name="Sun H."/>
            <person name="Tritt A."/>
            <person name="Yoshinaga Y."/>
            <person name="Zwiers L.-H."/>
            <person name="Turgeon B."/>
            <person name="Goodwin S."/>
            <person name="Spatafora J."/>
            <person name="Crous P."/>
            <person name="Grigoriev I."/>
        </authorList>
    </citation>
    <scope>NUCLEOTIDE SEQUENCE</scope>
    <source>
        <strain evidence="2">ATCC 36951</strain>
    </source>
</reference>
<dbReference type="AlphaFoldDB" id="A0A6A6C2B9"/>
<feature type="region of interest" description="Disordered" evidence="1">
    <location>
        <begin position="179"/>
        <end position="242"/>
    </location>
</feature>
<dbReference type="Proteomes" id="UP000799537">
    <property type="component" value="Unassembled WGS sequence"/>
</dbReference>
<accession>A0A6A6C2B9</accession>
<feature type="compositionally biased region" description="Polar residues" evidence="1">
    <location>
        <begin position="179"/>
        <end position="193"/>
    </location>
</feature>
<evidence type="ECO:0000256" key="1">
    <source>
        <dbReference type="SAM" id="MobiDB-lite"/>
    </source>
</evidence>
<name>A0A6A6C2B9_ZASCE</name>
<dbReference type="GeneID" id="54562345"/>
<gene>
    <name evidence="2" type="ORF">M409DRAFT_28520</name>
</gene>
<sequence>MNADRDVEEAKKFAYPNPLQLIAHTTSRPWSALRAPTIPCALDQFDRLGVDPFGLPLTLAQLIQRAEDTVFMLAAGPTIQRRSILLYRLEHAEVLLLFLAGNDDLSLIGEERQAAFYANRAEYRSRWNLNQLIDGRLVTLADDSLYIACGVIATVPSIQGREPVLHLACPSAYQPTVANNAHPSLTDTSTSNQPVPPPTTDASSSPHPARGRSPYEIQSTSVHQHGSPRAHRHTQEAFAGSY</sequence>
<protein>
    <submittedName>
        <fullName evidence="2">Uncharacterized protein</fullName>
    </submittedName>
</protein>